<accession>A0A1D7YCD6</accession>
<feature type="DNA-binding region" description="H-T-H motif" evidence="4">
    <location>
        <begin position="34"/>
        <end position="53"/>
    </location>
</feature>
<reference evidence="7" key="1">
    <citation type="submission" date="2016-09" db="EMBL/GenBank/DDBJ databases">
        <title>Streptomyces puniciscabiei strain:TW1S1 Genome sequencing and assembly.</title>
        <authorList>
            <person name="Kim M.-K."/>
            <person name="Kim S.B."/>
        </authorList>
    </citation>
    <scope>NUCLEOTIDE SEQUENCE [LARGE SCALE GENOMIC DNA]</scope>
    <source>
        <strain evidence="7">TW1S1</strain>
    </source>
</reference>
<dbReference type="SUPFAM" id="SSF48498">
    <property type="entry name" value="Tetracyclin repressor-like, C-terminal domain"/>
    <property type="match status" value="1"/>
</dbReference>
<proteinExistence type="predicted"/>
<dbReference type="AlphaFoldDB" id="A0A1D7YCD6"/>
<evidence type="ECO:0000256" key="4">
    <source>
        <dbReference type="PROSITE-ProRule" id="PRU00335"/>
    </source>
</evidence>
<dbReference type="InterPro" id="IPR011075">
    <property type="entry name" value="TetR_C"/>
</dbReference>
<dbReference type="PROSITE" id="PS50977">
    <property type="entry name" value="HTH_TETR_2"/>
    <property type="match status" value="1"/>
</dbReference>
<dbReference type="GO" id="GO:0003677">
    <property type="term" value="F:DNA binding"/>
    <property type="evidence" value="ECO:0007669"/>
    <property type="project" value="UniProtKB-UniRule"/>
</dbReference>
<dbReference type="PANTHER" id="PTHR47506:SF6">
    <property type="entry name" value="HTH-TYPE TRANSCRIPTIONAL REPRESSOR NEMR"/>
    <property type="match status" value="1"/>
</dbReference>
<dbReference type="InterPro" id="IPR036271">
    <property type="entry name" value="Tet_transcr_reg_TetR-rel_C_sf"/>
</dbReference>
<sequence>MSPRTSAVEARRTRERIVERSIALASVDGLEGLTIGRLAADLGMSKAGVLGHFGTKEALQLATLEGAAAAFSRLVWEPAAHQEPGLTRLRAVCDAWIAYLDTERDIFPGGCFFTTASVEFDARSGHVRDAVARLLRVWRRRLAAEVRTAAAAGELPPDTDPEQIAYELIGCYLALNQEIQLFADPAASVRTRRAVDRLLGHPGQGQSASP</sequence>
<dbReference type="InterPro" id="IPR009057">
    <property type="entry name" value="Homeodomain-like_sf"/>
</dbReference>
<name>A0A1D7YCD6_9ACTN</name>
<keyword evidence="1" id="KW-0805">Transcription regulation</keyword>
<organism evidence="6 7">
    <name type="scientific">Streptomyces fodineus</name>
    <dbReference type="NCBI Taxonomy" id="1904616"/>
    <lineage>
        <taxon>Bacteria</taxon>
        <taxon>Bacillati</taxon>
        <taxon>Actinomycetota</taxon>
        <taxon>Actinomycetes</taxon>
        <taxon>Kitasatosporales</taxon>
        <taxon>Streptomycetaceae</taxon>
        <taxon>Streptomyces</taxon>
    </lineage>
</organism>
<dbReference type="PANTHER" id="PTHR47506">
    <property type="entry name" value="TRANSCRIPTIONAL REGULATORY PROTEIN"/>
    <property type="match status" value="1"/>
</dbReference>
<dbReference type="Pfam" id="PF00440">
    <property type="entry name" value="TetR_N"/>
    <property type="match status" value="1"/>
</dbReference>
<dbReference type="Gene3D" id="1.10.357.10">
    <property type="entry name" value="Tetracycline Repressor, domain 2"/>
    <property type="match status" value="1"/>
</dbReference>
<feature type="domain" description="HTH tetR-type" evidence="5">
    <location>
        <begin position="11"/>
        <end position="71"/>
    </location>
</feature>
<dbReference type="SUPFAM" id="SSF46689">
    <property type="entry name" value="Homeodomain-like"/>
    <property type="match status" value="1"/>
</dbReference>
<dbReference type="Gene3D" id="1.10.10.60">
    <property type="entry name" value="Homeodomain-like"/>
    <property type="match status" value="1"/>
</dbReference>
<evidence type="ECO:0000259" key="5">
    <source>
        <dbReference type="PROSITE" id="PS50977"/>
    </source>
</evidence>
<keyword evidence="2 4" id="KW-0238">DNA-binding</keyword>
<dbReference type="Proteomes" id="UP000094960">
    <property type="component" value="Chromosome"/>
</dbReference>
<evidence type="ECO:0000256" key="3">
    <source>
        <dbReference type="ARBA" id="ARBA00023163"/>
    </source>
</evidence>
<gene>
    <name evidence="6" type="ORF">BFF78_20590</name>
</gene>
<dbReference type="InterPro" id="IPR001647">
    <property type="entry name" value="HTH_TetR"/>
</dbReference>
<evidence type="ECO:0000313" key="6">
    <source>
        <dbReference type="EMBL" id="AOR33140.1"/>
    </source>
</evidence>
<dbReference type="RefSeq" id="WP_069779720.1">
    <property type="nucleotide sequence ID" value="NZ_CP017248.1"/>
</dbReference>
<protein>
    <submittedName>
        <fullName evidence="6">TetR family transcriptional regulator</fullName>
    </submittedName>
</protein>
<dbReference type="EMBL" id="CP017248">
    <property type="protein sequence ID" value="AOR33140.1"/>
    <property type="molecule type" value="Genomic_DNA"/>
</dbReference>
<dbReference type="Pfam" id="PF16925">
    <property type="entry name" value="TetR_C_13"/>
    <property type="match status" value="1"/>
</dbReference>
<evidence type="ECO:0000256" key="1">
    <source>
        <dbReference type="ARBA" id="ARBA00023015"/>
    </source>
</evidence>
<keyword evidence="7" id="KW-1185">Reference proteome</keyword>
<evidence type="ECO:0000313" key="7">
    <source>
        <dbReference type="Proteomes" id="UP000094960"/>
    </source>
</evidence>
<keyword evidence="3" id="KW-0804">Transcription</keyword>
<evidence type="ECO:0000256" key="2">
    <source>
        <dbReference type="ARBA" id="ARBA00023125"/>
    </source>
</evidence>
<dbReference type="KEGG" id="spun:BFF78_20590"/>